<reference evidence="3" key="1">
    <citation type="submission" date="2021-10" db="EMBL/GenBank/DDBJ databases">
        <title>Tropical sea cucumber genome reveals ecological adaptation and Cuvierian tubules defense mechanism.</title>
        <authorList>
            <person name="Chen T."/>
        </authorList>
    </citation>
    <scope>NUCLEOTIDE SEQUENCE</scope>
    <source>
        <strain evidence="3">Nanhai2018</strain>
        <tissue evidence="3">Muscle</tissue>
    </source>
</reference>
<dbReference type="Proteomes" id="UP001152320">
    <property type="component" value="Chromosome 19"/>
</dbReference>
<keyword evidence="4" id="KW-1185">Reference proteome</keyword>
<sequence length="231" mass="26203">MSSQKFRLTLLRFSQEVSARDAIKIAKMYGLDGSTQDRISRSDPGLTLLTALEQRRILYEDEKAVNKFCQDLYDLGLDHLVEQFKKFFSNLTAKPLPRQSRLPAAQSVGRSDAGNVVSGTSDQVRAHHQSAREDVPENVVSTDVSDRALSELSNYIGDEWQQIAIESLSLKSYNIAELNEDYKKFRDKVYAMFVMWRKKNAGTATTAVLLEKLQARSDVEMEALDALRKYL</sequence>
<feature type="region of interest" description="Disordered" evidence="1">
    <location>
        <begin position="100"/>
        <end position="137"/>
    </location>
</feature>
<evidence type="ECO:0000259" key="2">
    <source>
        <dbReference type="Pfam" id="PF00531"/>
    </source>
</evidence>
<dbReference type="SUPFAM" id="SSF47986">
    <property type="entry name" value="DEATH domain"/>
    <property type="match status" value="1"/>
</dbReference>
<gene>
    <name evidence="3" type="ORF">HOLleu_36834</name>
</gene>
<protein>
    <recommendedName>
        <fullName evidence="2">Death domain-containing protein</fullName>
    </recommendedName>
</protein>
<dbReference type="GO" id="GO:0007165">
    <property type="term" value="P:signal transduction"/>
    <property type="evidence" value="ECO:0007669"/>
    <property type="project" value="InterPro"/>
</dbReference>
<dbReference type="EMBL" id="JAIZAY010000019">
    <property type="protein sequence ID" value="KAJ8024181.1"/>
    <property type="molecule type" value="Genomic_DNA"/>
</dbReference>
<comment type="caution">
    <text evidence="3">The sequence shown here is derived from an EMBL/GenBank/DDBJ whole genome shotgun (WGS) entry which is preliminary data.</text>
</comment>
<accession>A0A9Q0YRQ6</accession>
<organism evidence="3 4">
    <name type="scientific">Holothuria leucospilota</name>
    <name type="common">Black long sea cucumber</name>
    <name type="synonym">Mertensiothuria leucospilota</name>
    <dbReference type="NCBI Taxonomy" id="206669"/>
    <lineage>
        <taxon>Eukaryota</taxon>
        <taxon>Metazoa</taxon>
        <taxon>Echinodermata</taxon>
        <taxon>Eleutherozoa</taxon>
        <taxon>Echinozoa</taxon>
        <taxon>Holothuroidea</taxon>
        <taxon>Aspidochirotacea</taxon>
        <taxon>Aspidochirotida</taxon>
        <taxon>Holothuriidae</taxon>
        <taxon>Holothuria</taxon>
    </lineage>
</organism>
<evidence type="ECO:0000313" key="3">
    <source>
        <dbReference type="EMBL" id="KAJ8024181.1"/>
    </source>
</evidence>
<evidence type="ECO:0000256" key="1">
    <source>
        <dbReference type="SAM" id="MobiDB-lite"/>
    </source>
</evidence>
<name>A0A9Q0YRQ6_HOLLE</name>
<dbReference type="Gene3D" id="1.10.533.10">
    <property type="entry name" value="Death Domain, Fas"/>
    <property type="match status" value="1"/>
</dbReference>
<dbReference type="InterPro" id="IPR011029">
    <property type="entry name" value="DEATH-like_dom_sf"/>
</dbReference>
<evidence type="ECO:0000313" key="4">
    <source>
        <dbReference type="Proteomes" id="UP001152320"/>
    </source>
</evidence>
<dbReference type="OrthoDB" id="8947098at2759"/>
<proteinExistence type="predicted"/>
<dbReference type="InterPro" id="IPR000488">
    <property type="entry name" value="Death_dom"/>
</dbReference>
<dbReference type="AlphaFoldDB" id="A0A9Q0YRQ6"/>
<feature type="domain" description="Death" evidence="2">
    <location>
        <begin position="149"/>
        <end position="215"/>
    </location>
</feature>
<dbReference type="Pfam" id="PF00531">
    <property type="entry name" value="Death"/>
    <property type="match status" value="1"/>
</dbReference>